<evidence type="ECO:0000313" key="2">
    <source>
        <dbReference type="Proteomes" id="UP000191931"/>
    </source>
</evidence>
<dbReference type="EMBL" id="FWEV01000201">
    <property type="protein sequence ID" value="SLM31175.1"/>
    <property type="molecule type" value="Genomic_DNA"/>
</dbReference>
<dbReference type="STRING" id="1246637.MTBBW1_280011"/>
<protein>
    <recommendedName>
        <fullName evidence="3">Transposase</fullName>
    </recommendedName>
</protein>
<accession>A0A1W1HFL3</accession>
<evidence type="ECO:0008006" key="3">
    <source>
        <dbReference type="Google" id="ProtNLM"/>
    </source>
</evidence>
<gene>
    <name evidence="1" type="ORF">MTBBW1_280011</name>
</gene>
<organism evidence="1 2">
    <name type="scientific">Desulfamplus magnetovallimortis</name>
    <dbReference type="NCBI Taxonomy" id="1246637"/>
    <lineage>
        <taxon>Bacteria</taxon>
        <taxon>Pseudomonadati</taxon>
        <taxon>Thermodesulfobacteriota</taxon>
        <taxon>Desulfobacteria</taxon>
        <taxon>Desulfobacterales</taxon>
        <taxon>Desulfobacteraceae</taxon>
        <taxon>Desulfamplus</taxon>
    </lineage>
</organism>
<evidence type="ECO:0000313" key="1">
    <source>
        <dbReference type="EMBL" id="SLM31175.1"/>
    </source>
</evidence>
<reference evidence="1 2" key="1">
    <citation type="submission" date="2017-03" db="EMBL/GenBank/DDBJ databases">
        <authorList>
            <person name="Afonso C.L."/>
            <person name="Miller P.J."/>
            <person name="Scott M.A."/>
            <person name="Spackman E."/>
            <person name="Goraichik I."/>
            <person name="Dimitrov K.M."/>
            <person name="Suarez D.L."/>
            <person name="Swayne D.E."/>
        </authorList>
    </citation>
    <scope>NUCLEOTIDE SEQUENCE [LARGE SCALE GENOMIC DNA]</scope>
    <source>
        <strain evidence="1">PRJEB14757</strain>
    </source>
</reference>
<proteinExistence type="predicted"/>
<sequence length="103" mass="12133">MHRPLIFKHKINSRTYNLFLEPLDVILSFVPELLSRGDRPLQMTFEDQMNALIYFHLQEHHSARHLVQDLRDNEFAKKCIAPEDGISRSNFSEVINSRGQEQL</sequence>
<dbReference type="Proteomes" id="UP000191931">
    <property type="component" value="Unassembled WGS sequence"/>
</dbReference>
<dbReference type="AlphaFoldDB" id="A0A1W1HFL3"/>
<keyword evidence="2" id="KW-1185">Reference proteome</keyword>
<name>A0A1W1HFL3_9BACT</name>